<proteinExistence type="predicted"/>
<evidence type="ECO:0000313" key="2">
    <source>
        <dbReference type="Proteomes" id="UP001222800"/>
    </source>
</evidence>
<organism evidence="1 2">
    <name type="scientific">Tepidibacter hydrothermalis</name>
    <dbReference type="NCBI Taxonomy" id="3036126"/>
    <lineage>
        <taxon>Bacteria</taxon>
        <taxon>Bacillati</taxon>
        <taxon>Bacillota</taxon>
        <taxon>Clostridia</taxon>
        <taxon>Peptostreptococcales</taxon>
        <taxon>Peptostreptococcaceae</taxon>
        <taxon>Tepidibacter</taxon>
    </lineage>
</organism>
<evidence type="ECO:0000313" key="1">
    <source>
        <dbReference type="EMBL" id="WFD08688.1"/>
    </source>
</evidence>
<reference evidence="1 2" key="1">
    <citation type="submission" date="2023-03" db="EMBL/GenBank/DDBJ databases">
        <title>Complete genome sequence of Tepidibacter sp. SWIR-1, isolated from a deep-sea hydrothermal vent.</title>
        <authorList>
            <person name="Li X."/>
        </authorList>
    </citation>
    <scope>NUCLEOTIDE SEQUENCE [LARGE SCALE GENOMIC DNA]</scope>
    <source>
        <strain evidence="1 2">SWIR-1</strain>
    </source>
</reference>
<accession>A0ABY8E727</accession>
<keyword evidence="2" id="KW-1185">Reference proteome</keyword>
<sequence>MILLKMRTISVSNFLESGGSRLDYIFKLDAAKEIAMVENNTQGKLVRR</sequence>
<gene>
    <name evidence="1" type="ORF">P4S50_09765</name>
</gene>
<dbReference type="RefSeq" id="WP_277730597.1">
    <property type="nucleotide sequence ID" value="NZ_CP120733.1"/>
</dbReference>
<name>A0ABY8E727_9FIRM</name>
<dbReference type="EMBL" id="CP120733">
    <property type="protein sequence ID" value="WFD08688.1"/>
    <property type="molecule type" value="Genomic_DNA"/>
</dbReference>
<dbReference type="Proteomes" id="UP001222800">
    <property type="component" value="Chromosome"/>
</dbReference>
<protein>
    <submittedName>
        <fullName evidence="1">AntA/AntB antirepressor family protein</fullName>
    </submittedName>
</protein>